<dbReference type="RefSeq" id="WP_168034188.1">
    <property type="nucleotide sequence ID" value="NZ_JAAVNE010000046.1"/>
</dbReference>
<accession>A0ABX1EC59</accession>
<sequence>MLEIQSGRAGTMTEITVTLSSPDLLDDVCAAMGACSAFTRRAGLVQFVRCNKREAETINRRLAALQSARRAAAQAASAENVVQFPVATPAARQWTRRVMHLEYSAVKPAATIAGPGGTSLRFTGWGKSFICTSELAEPEFQGQAVRYAYYA</sequence>
<comment type="caution">
    <text evidence="1">The sequence shown here is derived from an EMBL/GenBank/DDBJ whole genome shotgun (WGS) entry which is preliminary data.</text>
</comment>
<proteinExistence type="predicted"/>
<dbReference type="Proteomes" id="UP000787635">
    <property type="component" value="Unassembled WGS sequence"/>
</dbReference>
<reference evidence="1 2" key="1">
    <citation type="submission" date="2020-03" db="EMBL/GenBank/DDBJ databases">
        <title>Roseomonas selenitidurans sp. nov. isolated from urban soil.</title>
        <authorList>
            <person name="Liu H."/>
        </authorList>
    </citation>
    <scope>NUCLEOTIDE SEQUENCE [LARGE SCALE GENOMIC DNA]</scope>
    <source>
        <strain evidence="1 2">BU-1</strain>
    </source>
</reference>
<name>A0ABX1EC59_9PROT</name>
<evidence type="ECO:0000313" key="2">
    <source>
        <dbReference type="Proteomes" id="UP000787635"/>
    </source>
</evidence>
<protein>
    <submittedName>
        <fullName evidence="1">Uncharacterized protein</fullName>
    </submittedName>
</protein>
<keyword evidence="2" id="KW-1185">Reference proteome</keyword>
<organism evidence="1 2">
    <name type="scientific">Falsiroseomonas selenitidurans</name>
    <dbReference type="NCBI Taxonomy" id="2716335"/>
    <lineage>
        <taxon>Bacteria</taxon>
        <taxon>Pseudomonadati</taxon>
        <taxon>Pseudomonadota</taxon>
        <taxon>Alphaproteobacteria</taxon>
        <taxon>Acetobacterales</taxon>
        <taxon>Roseomonadaceae</taxon>
        <taxon>Falsiroseomonas</taxon>
    </lineage>
</organism>
<evidence type="ECO:0000313" key="1">
    <source>
        <dbReference type="EMBL" id="NKC33462.1"/>
    </source>
</evidence>
<dbReference type="EMBL" id="JAAVNE010000046">
    <property type="protein sequence ID" value="NKC33462.1"/>
    <property type="molecule type" value="Genomic_DNA"/>
</dbReference>
<gene>
    <name evidence="1" type="ORF">HEQ75_21550</name>
</gene>